<proteinExistence type="predicted"/>
<feature type="compositionally biased region" description="Basic and acidic residues" evidence="1">
    <location>
        <begin position="25"/>
        <end position="36"/>
    </location>
</feature>
<keyword evidence="2" id="KW-1185">Reference proteome</keyword>
<feature type="region of interest" description="Disordered" evidence="1">
    <location>
        <begin position="1"/>
        <end position="36"/>
    </location>
</feature>
<evidence type="ECO:0000256" key="1">
    <source>
        <dbReference type="SAM" id="MobiDB-lite"/>
    </source>
</evidence>
<sequence>MQEEKEEEEGKRVAADANADGCGAEPKKEIRHESLKHETQKAVVANTNSGSSLFLLGHLCQCVNAVANELKETSENDDRFFSRTSS</sequence>
<dbReference type="WBParaSite" id="SMUV_0000355601-mRNA-1">
    <property type="protein sequence ID" value="SMUV_0000355601-mRNA-1"/>
    <property type="gene ID" value="SMUV_0000355601"/>
</dbReference>
<evidence type="ECO:0000313" key="3">
    <source>
        <dbReference type="WBParaSite" id="SMUV_0000355601-mRNA-1"/>
    </source>
</evidence>
<organism evidence="2 3">
    <name type="scientific">Syphacia muris</name>
    <dbReference type="NCBI Taxonomy" id="451379"/>
    <lineage>
        <taxon>Eukaryota</taxon>
        <taxon>Metazoa</taxon>
        <taxon>Ecdysozoa</taxon>
        <taxon>Nematoda</taxon>
        <taxon>Chromadorea</taxon>
        <taxon>Rhabditida</taxon>
        <taxon>Spirurina</taxon>
        <taxon>Oxyuridomorpha</taxon>
        <taxon>Oxyuroidea</taxon>
        <taxon>Oxyuridae</taxon>
        <taxon>Syphacia</taxon>
    </lineage>
</organism>
<protein>
    <submittedName>
        <fullName evidence="3">Uncharacterized protein</fullName>
    </submittedName>
</protein>
<dbReference type="Proteomes" id="UP000046393">
    <property type="component" value="Unplaced"/>
</dbReference>
<dbReference type="AlphaFoldDB" id="A0A0N5AGT7"/>
<name>A0A0N5AGT7_9BILA</name>
<reference evidence="3" key="1">
    <citation type="submission" date="2017-02" db="UniProtKB">
        <authorList>
            <consortium name="WormBaseParasite"/>
        </authorList>
    </citation>
    <scope>IDENTIFICATION</scope>
</reference>
<accession>A0A0N5AGT7</accession>
<evidence type="ECO:0000313" key="2">
    <source>
        <dbReference type="Proteomes" id="UP000046393"/>
    </source>
</evidence>